<evidence type="ECO:0000313" key="5">
    <source>
        <dbReference type="Proteomes" id="UP000256838"/>
    </source>
</evidence>
<sequence length="456" mass="48551">MAARVIVIGAGPAGVRAAQALVEAGHRPVVIDEGRRDGGQIYRRQPEGFKRTYGALYGTEAARAEALHRTFDELKPRIDYLPETLVWNISPGELHVVTGERYRSLEFDALIICSGATDRLMPVKGWHYAGTYSLGGTQVALKSQGCAIGERPVLLGSGPLLYLLAAQYVKAGANLVAVLDTSTPRQRFNALPAMAAIPATLLKGLKLLYALKRARVPVHHGVRPLEILGTPGDGVRGVVALLAEGKKLELACDAVALGYHLRPETQLADLAGCAFEFDEAGRQWLPSVDEDGRSSVKGVYLAGDGARVRGADAAECAGRLAALAALRDMGADVQGVDELRRSLARYTRFADGLRRAFPWPAQEAARLSDDTIVCRCESVTAGALREVVRAKGACEANRAKAFSRVGMGRCQGRYCGHAGAEVIAAAAGVPLAEVGRLRTQAPVKPLTMAIVEDAET</sequence>
<feature type="domain" description="FAD/NAD(P)-binding" evidence="3">
    <location>
        <begin position="4"/>
        <end position="311"/>
    </location>
</feature>
<proteinExistence type="predicted"/>
<gene>
    <name evidence="4" type="ORF">DWV00_17795</name>
</gene>
<keyword evidence="1" id="KW-0560">Oxidoreductase</keyword>
<dbReference type="InterPro" id="IPR017224">
    <property type="entry name" value="Opine_Oxase_asu/HCN_bsu"/>
</dbReference>
<organism evidence="4 5">
    <name type="scientific">Trinickia dinghuensis</name>
    <dbReference type="NCBI Taxonomy" id="2291023"/>
    <lineage>
        <taxon>Bacteria</taxon>
        <taxon>Pseudomonadati</taxon>
        <taxon>Pseudomonadota</taxon>
        <taxon>Betaproteobacteria</taxon>
        <taxon>Burkholderiales</taxon>
        <taxon>Burkholderiaceae</taxon>
        <taxon>Trinickia</taxon>
    </lineage>
</organism>
<dbReference type="InterPro" id="IPR023753">
    <property type="entry name" value="FAD/NAD-binding_dom"/>
</dbReference>
<dbReference type="PIRSF" id="PIRSF037495">
    <property type="entry name" value="Opine_OX_OoxA/HcnB"/>
    <property type="match status" value="1"/>
</dbReference>
<feature type="domain" description="BFD-like [2Fe-2S]-binding" evidence="2">
    <location>
        <begin position="372"/>
        <end position="424"/>
    </location>
</feature>
<evidence type="ECO:0000259" key="2">
    <source>
        <dbReference type="Pfam" id="PF04324"/>
    </source>
</evidence>
<dbReference type="Proteomes" id="UP000256838">
    <property type="component" value="Unassembled WGS sequence"/>
</dbReference>
<dbReference type="Gene3D" id="3.50.50.60">
    <property type="entry name" value="FAD/NAD(P)-binding domain"/>
    <property type="match status" value="2"/>
</dbReference>
<dbReference type="Pfam" id="PF07992">
    <property type="entry name" value="Pyr_redox_2"/>
    <property type="match status" value="1"/>
</dbReference>
<dbReference type="GO" id="GO:0016491">
    <property type="term" value="F:oxidoreductase activity"/>
    <property type="evidence" value="ECO:0007669"/>
    <property type="project" value="UniProtKB-KW"/>
</dbReference>
<dbReference type="InterPro" id="IPR036188">
    <property type="entry name" value="FAD/NAD-bd_sf"/>
</dbReference>
<dbReference type="InterPro" id="IPR007419">
    <property type="entry name" value="BFD-like_2Fe2S-bd_dom"/>
</dbReference>
<dbReference type="EMBL" id="QRGA01000009">
    <property type="protein sequence ID" value="RDU97717.1"/>
    <property type="molecule type" value="Genomic_DNA"/>
</dbReference>
<dbReference type="CDD" id="cd19946">
    <property type="entry name" value="GlpA-like_Fer2_BFD-like"/>
    <property type="match status" value="1"/>
</dbReference>
<dbReference type="Pfam" id="PF04324">
    <property type="entry name" value="Fer2_BFD"/>
    <property type="match status" value="1"/>
</dbReference>
<reference evidence="4 5" key="1">
    <citation type="submission" date="2018-08" db="EMBL/GenBank/DDBJ databases">
        <title>Paraburkholderia sp. DHOM06 isolated from forest soil.</title>
        <authorList>
            <person name="Gao Z.-H."/>
            <person name="Qiu L.-H."/>
        </authorList>
    </citation>
    <scope>NUCLEOTIDE SEQUENCE [LARGE SCALE GENOMIC DNA]</scope>
    <source>
        <strain evidence="4 5">DHOM06</strain>
    </source>
</reference>
<keyword evidence="5" id="KW-1185">Reference proteome</keyword>
<protein>
    <submittedName>
        <fullName evidence="4">FAD-binding protein</fullName>
    </submittedName>
</protein>
<accession>A0A3D8JX90</accession>
<dbReference type="PANTHER" id="PTHR42949">
    <property type="entry name" value="ANAEROBIC GLYCEROL-3-PHOSPHATE DEHYDROGENASE SUBUNIT B"/>
    <property type="match status" value="1"/>
</dbReference>
<dbReference type="PRINTS" id="PR00469">
    <property type="entry name" value="PNDRDTASEII"/>
</dbReference>
<dbReference type="OrthoDB" id="9801699at2"/>
<dbReference type="SUPFAM" id="SSF51905">
    <property type="entry name" value="FAD/NAD(P)-binding domain"/>
    <property type="match status" value="1"/>
</dbReference>
<dbReference type="InterPro" id="IPR041854">
    <property type="entry name" value="BFD-like_2Fe2S-bd_dom_sf"/>
</dbReference>
<evidence type="ECO:0000259" key="3">
    <source>
        <dbReference type="Pfam" id="PF07992"/>
    </source>
</evidence>
<dbReference type="RefSeq" id="WP_115534907.1">
    <property type="nucleotide sequence ID" value="NZ_QRGA01000009.1"/>
</dbReference>
<comment type="caution">
    <text evidence="4">The sequence shown here is derived from an EMBL/GenBank/DDBJ whole genome shotgun (WGS) entry which is preliminary data.</text>
</comment>
<dbReference type="PRINTS" id="PR00368">
    <property type="entry name" value="FADPNR"/>
</dbReference>
<evidence type="ECO:0000313" key="4">
    <source>
        <dbReference type="EMBL" id="RDU97717.1"/>
    </source>
</evidence>
<dbReference type="Gene3D" id="1.10.10.1100">
    <property type="entry name" value="BFD-like [2Fe-2S]-binding domain"/>
    <property type="match status" value="1"/>
</dbReference>
<name>A0A3D8JX90_9BURK</name>
<evidence type="ECO:0000256" key="1">
    <source>
        <dbReference type="ARBA" id="ARBA00023002"/>
    </source>
</evidence>
<dbReference type="InterPro" id="IPR051691">
    <property type="entry name" value="Metab_Enz_Cyan_OpOx_G3PDH"/>
</dbReference>
<dbReference type="PANTHER" id="PTHR42949:SF3">
    <property type="entry name" value="ANAEROBIC GLYCEROL-3-PHOSPHATE DEHYDROGENASE SUBUNIT B"/>
    <property type="match status" value="1"/>
</dbReference>
<dbReference type="AlphaFoldDB" id="A0A3D8JX90"/>